<dbReference type="PATRIC" id="fig|1348973.3.peg.2086"/>
<protein>
    <submittedName>
        <fullName evidence="1">Uncharacterized protein</fullName>
    </submittedName>
</protein>
<dbReference type="AlphaFoldDB" id="A0A072NZ40"/>
<proteinExistence type="predicted"/>
<sequence length="190" mass="22761">MYSQLDLISRELEKNESLREFNRSKKFFYNAAYSLLNRRHIFTFYVPQKLYSRAELICRKIEDEINKPFTLEKLSEILYTDFLKYADSNDMHTIYHLLNSRDLAPKNVYQSDEVYDGVIAEEIRGYEAVHVSIKHNDALEGEYLLEDLAETYEHNLKLENILEVVFCKFVDDYRKKLIKNPLEKVLHYLE</sequence>
<dbReference type="EMBL" id="JJRY01000007">
    <property type="protein sequence ID" value="KEF38525.1"/>
    <property type="molecule type" value="Genomic_DNA"/>
</dbReference>
<dbReference type="Proteomes" id="UP000027936">
    <property type="component" value="Unassembled WGS sequence"/>
</dbReference>
<comment type="caution">
    <text evidence="1">The sequence shown here is derived from an EMBL/GenBank/DDBJ whole genome shotgun (WGS) entry which is preliminary data.</text>
</comment>
<accession>A0A072NZ40</accession>
<name>A0A072NZ40_SCHAZ</name>
<evidence type="ECO:0000313" key="1">
    <source>
        <dbReference type="EMBL" id="KEF38525.1"/>
    </source>
</evidence>
<reference evidence="1 2" key="1">
    <citation type="submission" date="2014-04" db="EMBL/GenBank/DDBJ databases">
        <title>Draft genome sequence of Bacillus azotoformans MEV2011, a (co-) denitrifying strain unable to grow in the presence of oxygen.</title>
        <authorList>
            <person name="Nielsen M."/>
            <person name="Schreiber L."/>
            <person name="Finster K."/>
            <person name="Schramm A."/>
        </authorList>
    </citation>
    <scope>NUCLEOTIDE SEQUENCE [LARGE SCALE GENOMIC DNA]</scope>
    <source>
        <strain evidence="1 2">MEV2011</strain>
    </source>
</reference>
<organism evidence="1 2">
    <name type="scientific">Schinkia azotoformans MEV2011</name>
    <dbReference type="NCBI Taxonomy" id="1348973"/>
    <lineage>
        <taxon>Bacteria</taxon>
        <taxon>Bacillati</taxon>
        <taxon>Bacillota</taxon>
        <taxon>Bacilli</taxon>
        <taxon>Bacillales</taxon>
        <taxon>Bacillaceae</taxon>
        <taxon>Calidifontibacillus/Schinkia group</taxon>
        <taxon>Schinkia</taxon>
    </lineage>
</organism>
<evidence type="ECO:0000313" key="2">
    <source>
        <dbReference type="Proteomes" id="UP000027936"/>
    </source>
</evidence>
<gene>
    <name evidence="1" type="ORF">M670_02151</name>
</gene>